<keyword evidence="3" id="KW-0677">Repeat</keyword>
<feature type="repeat" description="WD" evidence="4">
    <location>
        <begin position="307"/>
        <end position="349"/>
    </location>
</feature>
<feature type="compositionally biased region" description="Acidic residues" evidence="5">
    <location>
        <begin position="110"/>
        <end position="124"/>
    </location>
</feature>
<feature type="region of interest" description="Disordered" evidence="5">
    <location>
        <begin position="1"/>
        <end position="65"/>
    </location>
</feature>
<dbReference type="EMBL" id="LGRX02001847">
    <property type="protein sequence ID" value="KAK3285388.1"/>
    <property type="molecule type" value="Genomic_DNA"/>
</dbReference>
<dbReference type="InterPro" id="IPR036322">
    <property type="entry name" value="WD40_repeat_dom_sf"/>
</dbReference>
<proteinExistence type="predicted"/>
<dbReference type="InterPro" id="IPR015943">
    <property type="entry name" value="WD40/YVTN_repeat-like_dom_sf"/>
</dbReference>
<dbReference type="Gene3D" id="2.130.10.10">
    <property type="entry name" value="YVTN repeat-like/Quinoprotein amine dehydrogenase"/>
    <property type="match status" value="2"/>
</dbReference>
<feature type="region of interest" description="Disordered" evidence="5">
    <location>
        <begin position="105"/>
        <end position="124"/>
    </location>
</feature>
<keyword evidence="8" id="KW-1185">Reference proteome</keyword>
<dbReference type="PROSITE" id="PS00678">
    <property type="entry name" value="WD_REPEATS_1"/>
    <property type="match status" value="1"/>
</dbReference>
<dbReference type="AlphaFoldDB" id="A0AAE0GWB3"/>
<evidence type="ECO:0000256" key="2">
    <source>
        <dbReference type="ARBA" id="ARBA00022574"/>
    </source>
</evidence>
<dbReference type="GO" id="GO:0005634">
    <property type="term" value="C:nucleus"/>
    <property type="evidence" value="ECO:0007669"/>
    <property type="project" value="TreeGrafter"/>
</dbReference>
<dbReference type="SMART" id="SM00320">
    <property type="entry name" value="WD40"/>
    <property type="match status" value="5"/>
</dbReference>
<name>A0AAE0GWB3_9CHLO</name>
<evidence type="ECO:0000256" key="1">
    <source>
        <dbReference type="ARBA" id="ARBA00022553"/>
    </source>
</evidence>
<reference evidence="7 8" key="1">
    <citation type="journal article" date="2015" name="Genome Biol. Evol.">
        <title>Comparative Genomics of a Bacterivorous Green Alga Reveals Evolutionary Causalities and Consequences of Phago-Mixotrophic Mode of Nutrition.</title>
        <authorList>
            <person name="Burns J.A."/>
            <person name="Paasch A."/>
            <person name="Narechania A."/>
            <person name="Kim E."/>
        </authorList>
    </citation>
    <scope>NUCLEOTIDE SEQUENCE [LARGE SCALE GENOMIC DNA]</scope>
    <source>
        <strain evidence="7 8">PLY_AMNH</strain>
    </source>
</reference>
<dbReference type="Proteomes" id="UP001190700">
    <property type="component" value="Unassembled WGS sequence"/>
</dbReference>
<accession>A0AAE0GWB3</accession>
<organism evidence="7 8">
    <name type="scientific">Cymbomonas tetramitiformis</name>
    <dbReference type="NCBI Taxonomy" id="36881"/>
    <lineage>
        <taxon>Eukaryota</taxon>
        <taxon>Viridiplantae</taxon>
        <taxon>Chlorophyta</taxon>
        <taxon>Pyramimonadophyceae</taxon>
        <taxon>Pyramimonadales</taxon>
        <taxon>Pyramimonadaceae</taxon>
        <taxon>Cymbomonas</taxon>
    </lineage>
</organism>
<dbReference type="PRINTS" id="PR00320">
    <property type="entry name" value="GPROTEINBRPT"/>
</dbReference>
<dbReference type="InterPro" id="IPR044285">
    <property type="entry name" value="PWP1"/>
</dbReference>
<dbReference type="PANTHER" id="PTHR14091:SF0">
    <property type="entry name" value="PERIODIC TRYPTOPHAN PROTEIN 1 HOMOLOG"/>
    <property type="match status" value="1"/>
</dbReference>
<dbReference type="PROSITE" id="PS50294">
    <property type="entry name" value="WD_REPEATS_REGION"/>
    <property type="match status" value="2"/>
</dbReference>
<evidence type="ECO:0000313" key="7">
    <source>
        <dbReference type="EMBL" id="KAK3285388.1"/>
    </source>
</evidence>
<dbReference type="Pfam" id="PF23609">
    <property type="entry name" value="Beta-prop_EIPR1"/>
    <property type="match status" value="1"/>
</dbReference>
<evidence type="ECO:0000259" key="6">
    <source>
        <dbReference type="Pfam" id="PF23609"/>
    </source>
</evidence>
<dbReference type="InterPro" id="IPR019775">
    <property type="entry name" value="WD40_repeat_CS"/>
</dbReference>
<dbReference type="PANTHER" id="PTHR14091">
    <property type="entry name" value="PERIODIC TRYPTOPHAN PROTEIN 1"/>
    <property type="match status" value="1"/>
</dbReference>
<dbReference type="InterPro" id="IPR001680">
    <property type="entry name" value="WD40_rpt"/>
</dbReference>
<dbReference type="SUPFAM" id="SSF50978">
    <property type="entry name" value="WD40 repeat-like"/>
    <property type="match status" value="1"/>
</dbReference>
<protein>
    <recommendedName>
        <fullName evidence="6">EIPR1-like beta-propeller domain-containing protein</fullName>
    </recommendedName>
</protein>
<gene>
    <name evidence="7" type="ORF">CYMTET_7006</name>
</gene>
<feature type="region of interest" description="Disordered" evidence="5">
    <location>
        <begin position="232"/>
        <end position="263"/>
    </location>
</feature>
<dbReference type="InterPro" id="IPR020472">
    <property type="entry name" value="WD40_PAC1"/>
</dbReference>
<dbReference type="Pfam" id="PF00400">
    <property type="entry name" value="WD40"/>
    <property type="match status" value="1"/>
</dbReference>
<dbReference type="InterPro" id="IPR059104">
    <property type="entry name" value="Beta-prop_EIPR1-like"/>
</dbReference>
<keyword evidence="1" id="KW-0597">Phosphoprotein</keyword>
<comment type="caution">
    <text evidence="7">The sequence shown here is derived from an EMBL/GenBank/DDBJ whole genome shotgun (WGS) entry which is preliminary data.</text>
</comment>
<sequence>MISALAWLPRGAAKTTPEVTEPTAEDIEHVKDRADAEAGETSADVDSDGEAPVKPKSTRAKAKAAARAVGDLAGGMDELDMDNYDDDSDEDGAAARLFGSTAADRVFENNADDPELEGDEESDEEIEDFTIRDTDLLFLAARTEDDVSHMEVWVFEESDDPGEDGNMYVHHDLMLPAFPLCMAWMDCYPDPSMASQHGNFVAIGTFRPEIEIWNLDVLDAVAPAGMLGGLKSEQLEPEEGASAAGDSKKKKKKKKAPAKPVLKEGSHEDAVLGMCWNYNFRNVLASGSADCTVKVWDVAQQKCDRTLHHHDGKVQAVAWNPVEPQVLLSGGFDRTAQLVDMRTENGATVEVPLTADCECLVWDLKNPSCFVVSSEDGLVVCHDVRMLMDKSKKSKSTVYTLGAHDAATCAMSFNPVCHELLATASTDKTVKMWDCTGGKPSLLHTADLKIGALFAMGFCKDAPHLLAAGGSKGVVSVWDIMTKASVANRFDDSTQYPRSRVRQNKMSCLRMDYNIDGDSKKRENVWSDSPEDK</sequence>
<feature type="compositionally biased region" description="Basic and acidic residues" evidence="5">
    <location>
        <begin position="26"/>
        <end position="36"/>
    </location>
</feature>
<feature type="compositionally biased region" description="Basic residues" evidence="5">
    <location>
        <begin position="248"/>
        <end position="257"/>
    </location>
</feature>
<evidence type="ECO:0000256" key="5">
    <source>
        <dbReference type="SAM" id="MobiDB-lite"/>
    </source>
</evidence>
<evidence type="ECO:0000313" key="8">
    <source>
        <dbReference type="Proteomes" id="UP001190700"/>
    </source>
</evidence>
<evidence type="ECO:0000256" key="3">
    <source>
        <dbReference type="ARBA" id="ARBA00022737"/>
    </source>
</evidence>
<evidence type="ECO:0000256" key="4">
    <source>
        <dbReference type="PROSITE-ProRule" id="PRU00221"/>
    </source>
</evidence>
<feature type="domain" description="EIPR1-like beta-propeller" evidence="6">
    <location>
        <begin position="309"/>
        <end position="433"/>
    </location>
</feature>
<feature type="repeat" description="WD" evidence="4">
    <location>
        <begin position="264"/>
        <end position="306"/>
    </location>
</feature>
<dbReference type="GO" id="GO:0006364">
    <property type="term" value="P:rRNA processing"/>
    <property type="evidence" value="ECO:0007669"/>
    <property type="project" value="InterPro"/>
</dbReference>
<keyword evidence="2 4" id="KW-0853">WD repeat</keyword>
<feature type="repeat" description="WD" evidence="4">
    <location>
        <begin position="401"/>
        <end position="434"/>
    </location>
</feature>
<dbReference type="PROSITE" id="PS50082">
    <property type="entry name" value="WD_REPEATS_2"/>
    <property type="match status" value="3"/>
</dbReference>